<sequence length="1083" mass="113082">MTELPGRDTLSATESTMDPARPGKGPLGALAPLSSAARRALILSGILSFFNALLLVGQAFLLADVLSAVVRGTPGDRTVQLAVLLALVAGRASTGWAVRIVSVRAAARAKEELRAKALDHALKLGPEWIARRGHGELTSLTTKGLDALDAYFTQYLPALVTAAIVPLAAGVAILFADWPSALLVVITVPLVPLFAILIGKHTAERVAEAADAEQRLSGHLLELVRALPILSAFRRAGAQAETVRKISERHRRTTLKTLKVAFASAFALELIATLSVALVAVVIGVRLVSGELSLAIGLGVLILVPECYQPLRAVGAAFHASEDGVEAVRRVADVLAEPLPPNGSETPPKGEVHVGSLRVARRGGFAPDGETFIARPGEIIWLRAPSGGGKSTTLATLLGFVQAHDGTITVGGTDLADADLTRWRESVAWVPQSPVFGGGTVLDEVGAEDILGELGLTGLADRPVAKLSQGQRQRVAVARALVRVRSGAWLLLLDEPTAHLDEVNAARVMAAVRRAVDGGAAAIIAAHERGSGVDMSTMAGGEIGTIEETRQARPLPWRELLHPRFFGGALLGAAALLAGVALTALSGWLIAKASQQPPILTLTVMIVGVRTFGLGRAGLRYLERLVTHDAAFRIAGSLRVRLWESLVRLGPARALRAGEEQRRLVGDTDTVRDLLPRVITPLIVVALVAVGAVAVQTAVLPEAGLALAAAVLVSAFAPLLALRAERRATSALAAGRRSVSAQVLSLFEAAAELIAYGADKERRRRIATTDAALTAEARRQAFGAGAADALIILATGTATVVSTGFAVSAVAAGALNPVLAPVVALVPLALAEVFSLLPPAAQHWDTLRQARLRLAECQERGVQDEKRQERPFPDTGGVRIRNADLGWPGTEHPVLTGVDLDIAPGTHVAVVGPSGAGKSTLVAALLGFLQPSKGDVAAPENVAWAPQEPMLVSTTVAENLRLAKPTASEADLRKALYEAVLEDVELTTMLDSAGAGLSGGQAQRVALARAVLGAEQADLVLLDEPTAHLDEPTARTVRERLGEALAGKTVVHVTHHAAEAEEADVILEVREGRVTARALAGAD</sequence>
<dbReference type="InterPro" id="IPR017871">
    <property type="entry name" value="ABC_transporter-like_CS"/>
</dbReference>
<dbReference type="InterPro" id="IPR039421">
    <property type="entry name" value="Type_1_exporter"/>
</dbReference>
<feature type="domain" description="ABC transporter" evidence="9">
    <location>
        <begin position="880"/>
        <end position="1082"/>
    </location>
</feature>
<proteinExistence type="predicted"/>
<keyword evidence="12" id="KW-1185">Reference proteome</keyword>
<feature type="domain" description="ABC transmembrane type-1" evidence="10">
    <location>
        <begin position="42"/>
        <end position="323"/>
    </location>
</feature>
<accession>A0A075UGK2</accession>
<keyword evidence="3" id="KW-0547">Nucleotide-binding</keyword>
<dbReference type="GO" id="GO:0005524">
    <property type="term" value="F:ATP binding"/>
    <property type="evidence" value="ECO:0007669"/>
    <property type="project" value="UniProtKB-KW"/>
</dbReference>
<feature type="transmembrane region" description="Helical" evidence="8">
    <location>
        <begin position="40"/>
        <end position="61"/>
    </location>
</feature>
<evidence type="ECO:0000259" key="9">
    <source>
        <dbReference type="PROSITE" id="PS50893"/>
    </source>
</evidence>
<evidence type="ECO:0000256" key="1">
    <source>
        <dbReference type="ARBA" id="ARBA00004651"/>
    </source>
</evidence>
<dbReference type="Gene3D" id="1.20.1560.10">
    <property type="entry name" value="ABC transporter type 1, transmembrane domain"/>
    <property type="match status" value="2"/>
</dbReference>
<dbReference type="InterPro" id="IPR011527">
    <property type="entry name" value="ABC1_TM_dom"/>
</dbReference>
<feature type="transmembrane region" description="Helical" evidence="8">
    <location>
        <begin position="155"/>
        <end position="175"/>
    </location>
</feature>
<feature type="transmembrane region" description="Helical" evidence="8">
    <location>
        <begin position="705"/>
        <end position="722"/>
    </location>
</feature>
<dbReference type="Proteomes" id="UP000028492">
    <property type="component" value="Chromosome"/>
</dbReference>
<name>A0A075UGK2_9PSEU</name>
<keyword evidence="6 8" id="KW-0472">Membrane</keyword>
<dbReference type="GO" id="GO:0016887">
    <property type="term" value="F:ATP hydrolysis activity"/>
    <property type="evidence" value="ECO:0007669"/>
    <property type="project" value="InterPro"/>
</dbReference>
<comment type="subcellular location">
    <subcellularLocation>
        <location evidence="1">Cell membrane</location>
        <topology evidence="1">Multi-pass membrane protein</topology>
    </subcellularLocation>
</comment>
<dbReference type="GO" id="GO:0005886">
    <property type="term" value="C:plasma membrane"/>
    <property type="evidence" value="ECO:0007669"/>
    <property type="project" value="UniProtKB-SubCell"/>
</dbReference>
<dbReference type="GO" id="GO:0034775">
    <property type="term" value="P:glutathione transmembrane transport"/>
    <property type="evidence" value="ECO:0007669"/>
    <property type="project" value="InterPro"/>
</dbReference>
<keyword evidence="5 8" id="KW-1133">Transmembrane helix</keyword>
<evidence type="ECO:0000256" key="8">
    <source>
        <dbReference type="SAM" id="Phobius"/>
    </source>
</evidence>
<feature type="transmembrane region" description="Helical" evidence="8">
    <location>
        <begin position="181"/>
        <end position="199"/>
    </location>
</feature>
<evidence type="ECO:0000256" key="7">
    <source>
        <dbReference type="SAM" id="MobiDB-lite"/>
    </source>
</evidence>
<dbReference type="Pfam" id="PF00005">
    <property type="entry name" value="ABC_tran"/>
    <property type="match status" value="2"/>
</dbReference>
<dbReference type="InterPro" id="IPR003593">
    <property type="entry name" value="AAA+_ATPase"/>
</dbReference>
<evidence type="ECO:0000256" key="4">
    <source>
        <dbReference type="ARBA" id="ARBA00022840"/>
    </source>
</evidence>
<dbReference type="SUPFAM" id="SSF52540">
    <property type="entry name" value="P-loop containing nucleoside triphosphate hydrolases"/>
    <property type="match status" value="2"/>
</dbReference>
<dbReference type="InterPro" id="IPR003439">
    <property type="entry name" value="ABC_transporter-like_ATP-bd"/>
</dbReference>
<evidence type="ECO:0000259" key="10">
    <source>
        <dbReference type="PROSITE" id="PS50929"/>
    </source>
</evidence>
<evidence type="ECO:0000256" key="5">
    <source>
        <dbReference type="ARBA" id="ARBA00022989"/>
    </source>
</evidence>
<feature type="transmembrane region" description="Helical" evidence="8">
    <location>
        <begin position="260"/>
        <end position="281"/>
    </location>
</feature>
<keyword evidence="4" id="KW-0067">ATP-binding</keyword>
<dbReference type="PANTHER" id="PTHR24221">
    <property type="entry name" value="ATP-BINDING CASSETTE SUB-FAMILY B"/>
    <property type="match status" value="1"/>
</dbReference>
<protein>
    <submittedName>
        <fullName evidence="11">ABC transporter ATPase/permease</fullName>
    </submittedName>
</protein>
<evidence type="ECO:0000256" key="6">
    <source>
        <dbReference type="ARBA" id="ARBA00023136"/>
    </source>
</evidence>
<dbReference type="NCBIfam" id="TIGR02868">
    <property type="entry name" value="CydC"/>
    <property type="match status" value="1"/>
</dbReference>
<organism evidence="11 12">
    <name type="scientific">Amycolatopsis japonica</name>
    <dbReference type="NCBI Taxonomy" id="208439"/>
    <lineage>
        <taxon>Bacteria</taxon>
        <taxon>Bacillati</taxon>
        <taxon>Actinomycetota</taxon>
        <taxon>Actinomycetes</taxon>
        <taxon>Pseudonocardiales</taxon>
        <taxon>Pseudonocardiaceae</taxon>
        <taxon>Amycolatopsis</taxon>
        <taxon>Amycolatopsis japonica group</taxon>
    </lineage>
</organism>
<feature type="transmembrane region" description="Helical" evidence="8">
    <location>
        <begin position="789"/>
        <end position="812"/>
    </location>
</feature>
<dbReference type="GO" id="GO:0140359">
    <property type="term" value="F:ABC-type transporter activity"/>
    <property type="evidence" value="ECO:0007669"/>
    <property type="project" value="InterPro"/>
</dbReference>
<feature type="transmembrane region" description="Helical" evidence="8">
    <location>
        <begin position="678"/>
        <end position="699"/>
    </location>
</feature>
<evidence type="ECO:0000256" key="2">
    <source>
        <dbReference type="ARBA" id="ARBA00022692"/>
    </source>
</evidence>
<dbReference type="InterPro" id="IPR036640">
    <property type="entry name" value="ABC1_TM_sf"/>
</dbReference>
<feature type="transmembrane region" description="Helical" evidence="8">
    <location>
        <begin position="565"/>
        <end position="591"/>
    </location>
</feature>
<evidence type="ECO:0000313" key="12">
    <source>
        <dbReference type="Proteomes" id="UP000028492"/>
    </source>
</evidence>
<feature type="domain" description="ABC transporter" evidence="9">
    <location>
        <begin position="352"/>
        <end position="573"/>
    </location>
</feature>
<dbReference type="PROSITE" id="PS00211">
    <property type="entry name" value="ABC_TRANSPORTER_1"/>
    <property type="match status" value="2"/>
</dbReference>
<dbReference type="GO" id="GO:0045454">
    <property type="term" value="P:cell redox homeostasis"/>
    <property type="evidence" value="ECO:0007669"/>
    <property type="project" value="InterPro"/>
</dbReference>
<dbReference type="CDD" id="cd18584">
    <property type="entry name" value="ABC_6TM_AarD_CydD"/>
    <property type="match status" value="1"/>
</dbReference>
<dbReference type="EMBL" id="CP008953">
    <property type="protein sequence ID" value="AIG73107.1"/>
    <property type="molecule type" value="Genomic_DNA"/>
</dbReference>
<dbReference type="InterPro" id="IPR027417">
    <property type="entry name" value="P-loop_NTPase"/>
</dbReference>
<evidence type="ECO:0000313" key="11">
    <source>
        <dbReference type="EMBL" id="AIG73107.1"/>
    </source>
</evidence>
<dbReference type="SMART" id="SM00382">
    <property type="entry name" value="AAA"/>
    <property type="match status" value="2"/>
</dbReference>
<dbReference type="RefSeq" id="WP_084097988.1">
    <property type="nucleotide sequence ID" value="NZ_CP008953.1"/>
</dbReference>
<reference evidence="11 12" key="1">
    <citation type="journal article" date="2014" name="J. Biotechnol.">
        <title>Complete genome sequence of the actinobacterium Amycolatopsis japonica MG417-CF17(T) (=DSM 44213T) producing (S,S)-N,N'-ethylenediaminedisuccinic acid.</title>
        <authorList>
            <person name="Stegmann E."/>
            <person name="Albersmeier A."/>
            <person name="Spohn M."/>
            <person name="Gert H."/>
            <person name="Weber T."/>
            <person name="Wohlleben W."/>
            <person name="Kalinowski J."/>
            <person name="Ruckert C."/>
        </authorList>
    </citation>
    <scope>NUCLEOTIDE SEQUENCE [LARGE SCALE GENOMIC DNA]</scope>
    <source>
        <strain evidence="12">MG417-CF17 (DSM 44213)</strain>
    </source>
</reference>
<feature type="region of interest" description="Disordered" evidence="7">
    <location>
        <begin position="1"/>
        <end position="24"/>
    </location>
</feature>
<dbReference type="Gene3D" id="3.40.50.300">
    <property type="entry name" value="P-loop containing nucleotide triphosphate hydrolases"/>
    <property type="match status" value="2"/>
</dbReference>
<dbReference type="CDD" id="cd03228">
    <property type="entry name" value="ABCC_MRP_Like"/>
    <property type="match status" value="1"/>
</dbReference>
<feature type="transmembrane region" description="Helical" evidence="8">
    <location>
        <begin position="81"/>
        <end position="101"/>
    </location>
</feature>
<dbReference type="PANTHER" id="PTHR24221:SF590">
    <property type="entry name" value="COMPONENT LINKED WITH THE ASSEMBLY OF CYTOCHROME' TRANSPORT TRANSMEMBRANE ATP-BINDING PROTEIN ABC TRANSPORTER CYDD-RELATED"/>
    <property type="match status" value="1"/>
</dbReference>
<feature type="domain" description="ABC transmembrane type-1" evidence="10">
    <location>
        <begin position="566"/>
        <end position="817"/>
    </location>
</feature>
<dbReference type="PROSITE" id="PS50893">
    <property type="entry name" value="ABC_TRANSPORTER_2"/>
    <property type="match status" value="2"/>
</dbReference>
<dbReference type="eggNOG" id="COG4987">
    <property type="taxonomic scope" value="Bacteria"/>
</dbReference>
<dbReference type="InterPro" id="IPR014223">
    <property type="entry name" value="ABC_CydC/D"/>
</dbReference>
<dbReference type="STRING" id="208439.AJAP_00850"/>
<dbReference type="eggNOG" id="COG4988">
    <property type="taxonomic scope" value="Bacteria"/>
</dbReference>
<dbReference type="Pfam" id="PF00664">
    <property type="entry name" value="ABC_membrane"/>
    <property type="match status" value="2"/>
</dbReference>
<keyword evidence="2 8" id="KW-0812">Transmembrane</keyword>
<dbReference type="HOGENOM" id="CLU_000604_17_5_11"/>
<dbReference type="KEGG" id="aja:AJAP_00850"/>
<evidence type="ECO:0000256" key="3">
    <source>
        <dbReference type="ARBA" id="ARBA00022741"/>
    </source>
</evidence>
<gene>
    <name evidence="11" type="ORF">AJAP_00850</name>
</gene>
<dbReference type="PROSITE" id="PS50929">
    <property type="entry name" value="ABC_TM1F"/>
    <property type="match status" value="2"/>
</dbReference>
<dbReference type="SUPFAM" id="SSF90123">
    <property type="entry name" value="ABC transporter transmembrane region"/>
    <property type="match status" value="2"/>
</dbReference>
<dbReference type="AlphaFoldDB" id="A0A075UGK2"/>